<feature type="chain" id="PRO_5040929580" evidence="2">
    <location>
        <begin position="30"/>
        <end position="391"/>
    </location>
</feature>
<dbReference type="EMBL" id="NTUS01000034">
    <property type="protein sequence ID" value="PFB07576.1"/>
    <property type="molecule type" value="Genomic_DNA"/>
</dbReference>
<evidence type="ECO:0000256" key="1">
    <source>
        <dbReference type="SAM" id="MobiDB-lite"/>
    </source>
</evidence>
<feature type="compositionally biased region" description="Polar residues" evidence="1">
    <location>
        <begin position="198"/>
        <end position="217"/>
    </location>
</feature>
<dbReference type="Proteomes" id="UP000220397">
    <property type="component" value="Unassembled WGS sequence"/>
</dbReference>
<comment type="caution">
    <text evidence="3">The sequence shown here is derived from an EMBL/GenBank/DDBJ whole genome shotgun (WGS) entry which is preliminary data.</text>
</comment>
<proteinExistence type="predicted"/>
<reference evidence="3 4" key="1">
    <citation type="submission" date="2017-09" db="EMBL/GenBank/DDBJ databases">
        <title>Large-scale bioinformatics analysis of Bacillus genomes uncovers conserved roles of natural products in bacterial physiology.</title>
        <authorList>
            <consortium name="Agbiome Team Llc"/>
            <person name="Bleich R.M."/>
            <person name="Kirk G.J."/>
            <person name="Santa Maria K.C."/>
            <person name="Allen S.E."/>
            <person name="Farag S."/>
            <person name="Shank E.A."/>
            <person name="Bowers A."/>
        </authorList>
    </citation>
    <scope>NUCLEOTIDE SEQUENCE [LARGE SCALE GENOMIC DNA]</scope>
    <source>
        <strain evidence="3 4">AFS015413</strain>
    </source>
</reference>
<organism evidence="3 4">
    <name type="scientific">Bacillus thuringiensis</name>
    <dbReference type="NCBI Taxonomy" id="1428"/>
    <lineage>
        <taxon>Bacteria</taxon>
        <taxon>Bacillati</taxon>
        <taxon>Bacillota</taxon>
        <taxon>Bacilli</taxon>
        <taxon>Bacillales</taxon>
        <taxon>Bacillaceae</taxon>
        <taxon>Bacillus</taxon>
        <taxon>Bacillus cereus group</taxon>
    </lineage>
</organism>
<evidence type="ECO:0000313" key="4">
    <source>
        <dbReference type="Proteomes" id="UP000220397"/>
    </source>
</evidence>
<feature type="compositionally biased region" description="Basic and acidic residues" evidence="1">
    <location>
        <begin position="219"/>
        <end position="243"/>
    </location>
</feature>
<dbReference type="RefSeq" id="WP_098369053.1">
    <property type="nucleotide sequence ID" value="NZ_JARSYC010000030.1"/>
</dbReference>
<protein>
    <submittedName>
        <fullName evidence="3">Uncharacterized protein</fullName>
    </submittedName>
</protein>
<gene>
    <name evidence="3" type="ORF">CN398_12360</name>
</gene>
<feature type="compositionally biased region" description="Basic and acidic residues" evidence="1">
    <location>
        <begin position="252"/>
        <end position="265"/>
    </location>
</feature>
<evidence type="ECO:0000256" key="2">
    <source>
        <dbReference type="SAM" id="SignalP"/>
    </source>
</evidence>
<name>A0A9X6VBY4_BACTU</name>
<feature type="compositionally biased region" description="Basic and acidic residues" evidence="1">
    <location>
        <begin position="184"/>
        <end position="197"/>
    </location>
</feature>
<dbReference type="AlphaFoldDB" id="A0A9X6VBY4"/>
<accession>A0A9X6VBY4</accession>
<keyword evidence="2" id="KW-0732">Signal</keyword>
<feature type="compositionally biased region" description="Basic and acidic residues" evidence="1">
    <location>
        <begin position="147"/>
        <end position="165"/>
    </location>
</feature>
<feature type="signal peptide" evidence="2">
    <location>
        <begin position="1"/>
        <end position="29"/>
    </location>
</feature>
<feature type="region of interest" description="Disordered" evidence="1">
    <location>
        <begin position="147"/>
        <end position="270"/>
    </location>
</feature>
<evidence type="ECO:0000313" key="3">
    <source>
        <dbReference type="EMBL" id="PFB07576.1"/>
    </source>
</evidence>
<sequence>MNIKNKNKMLSLFATGVVLTAGLPLTAHADTEKKEIAVQEVQGEKVVPMKKLLDEMKGQVQEGSDENGDYKVYIVGNKSIKIHEKSSCAYVDGELQPYKKDKIGGYTFPTYWEPMYTADDVLVPANFVVDVLPVKLNGDKIEFDVEKKQEAPKEEPKTEVKEEKPSTAPISKGQEQTQKQPVIENKEESKVVQKREVNQGNQATKGNGQSNASQQQVVKPKEPTHPKNDDTNNKEVQVKEDKPVQPSQNNQDDNKAENKNVDEGKANTVDGKTYTAPEVKQLAYSLGFIEDEVGLKFNPYGKKGDDSYTISNIYTPGNGEWDVKLFIYNGNKLIDEPLKALFNKMLPTKGEELYSLVNTPNVKSQELVFDGRRIKISKTQVLSILLGPIEK</sequence>